<reference evidence="3" key="1">
    <citation type="journal article" date="2018" name="DNA Res.">
        <title>Multiple hybrid de novo genome assembly of finger millet, an orphan allotetraploid crop.</title>
        <authorList>
            <person name="Hatakeyama M."/>
            <person name="Aluri S."/>
            <person name="Balachadran M.T."/>
            <person name="Sivarajan S.R."/>
            <person name="Patrignani A."/>
            <person name="Gruter S."/>
            <person name="Poveda L."/>
            <person name="Shimizu-Inatsugi R."/>
            <person name="Baeten J."/>
            <person name="Francoijs K.J."/>
            <person name="Nataraja K.N."/>
            <person name="Reddy Y.A.N."/>
            <person name="Phadnis S."/>
            <person name="Ravikumar R.L."/>
            <person name="Schlapbach R."/>
            <person name="Sreeman S.M."/>
            <person name="Shimizu K.K."/>
        </authorList>
    </citation>
    <scope>NUCLEOTIDE SEQUENCE</scope>
</reference>
<dbReference type="Proteomes" id="UP001054889">
    <property type="component" value="Unassembled WGS sequence"/>
</dbReference>
<sequence length="199" mass="22484">MINEWVNKATDNLIDNIISVDAIDDDTDLVLANAVYFKGEWLSPFRYCLTRRDIFHRLDVSCVQAEFMSEYATQLVASVNGFKVLKLPYKPGRKEVESGPGKPSRGHTQYSMFIFLPDKKDGIATMVDVVTAAPAFMYGILDEMNKKYVFLKLPKFKITFNWEQLGDALNQLGLTLPFSLEAADLSGMYEEEENGGDND</sequence>
<evidence type="ECO:0000313" key="4">
    <source>
        <dbReference type="Proteomes" id="UP001054889"/>
    </source>
</evidence>
<dbReference type="AlphaFoldDB" id="A0AAV5D0R7"/>
<reference evidence="3" key="2">
    <citation type="submission" date="2021-12" db="EMBL/GenBank/DDBJ databases">
        <title>Resequencing data analysis of finger millet.</title>
        <authorList>
            <person name="Hatakeyama M."/>
            <person name="Aluri S."/>
            <person name="Balachadran M.T."/>
            <person name="Sivarajan S.R."/>
            <person name="Poveda L."/>
            <person name="Shimizu-Inatsugi R."/>
            <person name="Schlapbach R."/>
            <person name="Sreeman S.M."/>
            <person name="Shimizu K.K."/>
        </authorList>
    </citation>
    <scope>NUCLEOTIDE SEQUENCE</scope>
</reference>
<dbReference type="Pfam" id="PF00079">
    <property type="entry name" value="Serpin"/>
    <property type="match status" value="1"/>
</dbReference>
<dbReference type="PANTHER" id="PTHR11461">
    <property type="entry name" value="SERINE PROTEASE INHIBITOR, SERPIN"/>
    <property type="match status" value="1"/>
</dbReference>
<dbReference type="EMBL" id="BQKI01000011">
    <property type="protein sequence ID" value="GJN04543.1"/>
    <property type="molecule type" value="Genomic_DNA"/>
</dbReference>
<accession>A0AAV5D0R7</accession>
<dbReference type="GO" id="GO:0005615">
    <property type="term" value="C:extracellular space"/>
    <property type="evidence" value="ECO:0007669"/>
    <property type="project" value="InterPro"/>
</dbReference>
<proteinExistence type="inferred from homology"/>
<dbReference type="Gene3D" id="2.30.39.10">
    <property type="entry name" value="Alpha-1-antitrypsin, domain 1"/>
    <property type="match status" value="1"/>
</dbReference>
<evidence type="ECO:0000256" key="1">
    <source>
        <dbReference type="ARBA" id="ARBA00009500"/>
    </source>
</evidence>
<protein>
    <recommendedName>
        <fullName evidence="2">Serpin domain-containing protein</fullName>
    </recommendedName>
</protein>
<gene>
    <name evidence="3" type="primary">ga22101</name>
    <name evidence="3" type="ORF">PR202_ga22101</name>
</gene>
<comment type="caution">
    <text evidence="3">The sequence shown here is derived from an EMBL/GenBank/DDBJ whole genome shotgun (WGS) entry which is preliminary data.</text>
</comment>
<dbReference type="SUPFAM" id="SSF56574">
    <property type="entry name" value="Serpins"/>
    <property type="match status" value="1"/>
</dbReference>
<dbReference type="InterPro" id="IPR023796">
    <property type="entry name" value="Serpin_dom"/>
</dbReference>
<organism evidence="3 4">
    <name type="scientific">Eleusine coracana subsp. coracana</name>
    <dbReference type="NCBI Taxonomy" id="191504"/>
    <lineage>
        <taxon>Eukaryota</taxon>
        <taxon>Viridiplantae</taxon>
        <taxon>Streptophyta</taxon>
        <taxon>Embryophyta</taxon>
        <taxon>Tracheophyta</taxon>
        <taxon>Spermatophyta</taxon>
        <taxon>Magnoliopsida</taxon>
        <taxon>Liliopsida</taxon>
        <taxon>Poales</taxon>
        <taxon>Poaceae</taxon>
        <taxon>PACMAD clade</taxon>
        <taxon>Chloridoideae</taxon>
        <taxon>Cynodonteae</taxon>
        <taxon>Eleusininae</taxon>
        <taxon>Eleusine</taxon>
    </lineage>
</organism>
<dbReference type="InterPro" id="IPR042178">
    <property type="entry name" value="Serpin_sf_1"/>
</dbReference>
<dbReference type="InterPro" id="IPR042185">
    <property type="entry name" value="Serpin_sf_2"/>
</dbReference>
<evidence type="ECO:0000259" key="2">
    <source>
        <dbReference type="Pfam" id="PF00079"/>
    </source>
</evidence>
<feature type="domain" description="Serpin" evidence="2">
    <location>
        <begin position="2"/>
        <end position="191"/>
    </location>
</feature>
<evidence type="ECO:0000313" key="3">
    <source>
        <dbReference type="EMBL" id="GJN04543.1"/>
    </source>
</evidence>
<dbReference type="Gene3D" id="3.30.497.10">
    <property type="entry name" value="Antithrombin, subunit I, domain 2"/>
    <property type="match status" value="1"/>
</dbReference>
<dbReference type="InterPro" id="IPR000215">
    <property type="entry name" value="Serpin_fam"/>
</dbReference>
<comment type="similarity">
    <text evidence="1">Belongs to the serpin family.</text>
</comment>
<dbReference type="GO" id="GO:0004867">
    <property type="term" value="F:serine-type endopeptidase inhibitor activity"/>
    <property type="evidence" value="ECO:0007669"/>
    <property type="project" value="InterPro"/>
</dbReference>
<dbReference type="InterPro" id="IPR036186">
    <property type="entry name" value="Serpin_sf"/>
</dbReference>
<name>A0AAV5D0R7_ELECO</name>
<dbReference type="PANTHER" id="PTHR11461:SF313">
    <property type="entry name" value="SERPIN-Z5-RELATED"/>
    <property type="match status" value="1"/>
</dbReference>
<keyword evidence="4" id="KW-1185">Reference proteome</keyword>